<keyword evidence="2" id="KW-1185">Reference proteome</keyword>
<protein>
    <recommendedName>
        <fullName evidence="3">Lipopolysaccharide heptosyltransferase family protein</fullName>
    </recommendedName>
</protein>
<dbReference type="InterPro" id="IPR051199">
    <property type="entry name" value="LPS_LOS_Heptosyltrfase"/>
</dbReference>
<gene>
    <name evidence="1" type="ORF">CQA66_02825</name>
</gene>
<dbReference type="GO" id="GO:0008713">
    <property type="term" value="F:ADP-heptose-lipopolysaccharide heptosyltransferase activity"/>
    <property type="evidence" value="ECO:0007669"/>
    <property type="project" value="TreeGrafter"/>
</dbReference>
<dbReference type="PANTHER" id="PTHR30160">
    <property type="entry name" value="TETRAACYLDISACCHARIDE 4'-KINASE-RELATED"/>
    <property type="match status" value="1"/>
</dbReference>
<dbReference type="EMBL" id="NXLW01000003">
    <property type="protein sequence ID" value="RDU73194.1"/>
    <property type="molecule type" value="Genomic_DNA"/>
</dbReference>
<evidence type="ECO:0000313" key="2">
    <source>
        <dbReference type="Proteomes" id="UP000256424"/>
    </source>
</evidence>
<organism evidence="1 2">
    <name type="scientific">Helicobacter aurati</name>
    <dbReference type="NCBI Taxonomy" id="137778"/>
    <lineage>
        <taxon>Bacteria</taxon>
        <taxon>Pseudomonadati</taxon>
        <taxon>Campylobacterota</taxon>
        <taxon>Epsilonproteobacteria</taxon>
        <taxon>Campylobacterales</taxon>
        <taxon>Helicobacteraceae</taxon>
        <taxon>Helicobacter</taxon>
    </lineage>
</organism>
<dbReference type="SUPFAM" id="SSF53756">
    <property type="entry name" value="UDP-Glycosyltransferase/glycogen phosphorylase"/>
    <property type="match status" value="1"/>
</dbReference>
<evidence type="ECO:0008006" key="3">
    <source>
        <dbReference type="Google" id="ProtNLM"/>
    </source>
</evidence>
<dbReference type="GO" id="GO:0005829">
    <property type="term" value="C:cytosol"/>
    <property type="evidence" value="ECO:0007669"/>
    <property type="project" value="TreeGrafter"/>
</dbReference>
<accession>A0A3D8J8J4</accession>
<evidence type="ECO:0000313" key="1">
    <source>
        <dbReference type="EMBL" id="RDU73194.1"/>
    </source>
</evidence>
<proteinExistence type="predicted"/>
<dbReference type="Gene3D" id="3.40.50.2000">
    <property type="entry name" value="Glycogen Phosphorylase B"/>
    <property type="match status" value="1"/>
</dbReference>
<dbReference type="PANTHER" id="PTHR30160:SF15">
    <property type="entry name" value="GLYCOSYLTRANSFERASE HI_0523-RELATED"/>
    <property type="match status" value="1"/>
</dbReference>
<reference evidence="1 2" key="1">
    <citation type="submission" date="2018-04" db="EMBL/GenBank/DDBJ databases">
        <title>Novel Campyloabacter and Helicobacter Species and Strains.</title>
        <authorList>
            <person name="Mannion A.J."/>
            <person name="Shen Z."/>
            <person name="Fox J.G."/>
        </authorList>
    </citation>
    <scope>NUCLEOTIDE SEQUENCE [LARGE SCALE GENOMIC DNA]</scope>
    <source>
        <strain evidence="1 2">MIT 97-5075</strain>
    </source>
</reference>
<dbReference type="Proteomes" id="UP000256424">
    <property type="component" value="Unassembled WGS sequence"/>
</dbReference>
<dbReference type="AlphaFoldDB" id="A0A3D8J8J4"/>
<dbReference type="GO" id="GO:0009244">
    <property type="term" value="P:lipopolysaccharide core region biosynthetic process"/>
    <property type="evidence" value="ECO:0007669"/>
    <property type="project" value="TreeGrafter"/>
</dbReference>
<name>A0A3D8J8J4_9HELI</name>
<comment type="caution">
    <text evidence="1">The sequence shown here is derived from an EMBL/GenBank/DDBJ whole genome shotgun (WGS) entry which is preliminary data.</text>
</comment>
<dbReference type="OrthoDB" id="5329165at2"/>
<sequence length="264" mass="30492">MRGFTCFILTQPNRAKCKLLMRTNVKRIVTFRTLWNLTRVRFETIFISRNLSNIPQYQRILRLVWKIDPAHYKANFKFIDFSAIRLASQESNKVTISQFLAAHNIQSPLVIVNPFVRSTHCNLSIDGYCLLIRRLASSYPQIGIVIPTYKDNVDISLSLRDLHNVAIFCNDSDLLNIVALLESSSLLISPSTGISHIANNLRIPMVWLCSKRDRHLWMGDAMNPEFFVMLKQPTGKMSKQVEEHYISLVMKKFSVLIETFLNRS</sequence>